<dbReference type="GO" id="GO:0003743">
    <property type="term" value="F:translation initiation factor activity"/>
    <property type="evidence" value="ECO:0007669"/>
    <property type="project" value="UniProtKB-KW"/>
</dbReference>
<dbReference type="GO" id="GO:0033290">
    <property type="term" value="C:eukaryotic 48S preinitiation complex"/>
    <property type="evidence" value="ECO:0007669"/>
    <property type="project" value="TreeGrafter"/>
</dbReference>
<gene>
    <name evidence="5" type="ORF">J8273_0483</name>
</gene>
<dbReference type="InterPro" id="IPR044126">
    <property type="entry name" value="S1_IF2_alpha"/>
</dbReference>
<dbReference type="SUPFAM" id="SSF116742">
    <property type="entry name" value="eIF2alpha middle domain-like"/>
    <property type="match status" value="1"/>
</dbReference>
<dbReference type="Proteomes" id="UP000717585">
    <property type="component" value="Unassembled WGS sequence"/>
</dbReference>
<evidence type="ECO:0000256" key="1">
    <source>
        <dbReference type="ARBA" id="ARBA00007223"/>
    </source>
</evidence>
<evidence type="ECO:0000256" key="3">
    <source>
        <dbReference type="ARBA" id="ARBA00022917"/>
    </source>
</evidence>
<comment type="similarity">
    <text evidence="1">Belongs to the eIF-2-alpha family.</text>
</comment>
<proteinExistence type="inferred from homology"/>
<dbReference type="InterPro" id="IPR003029">
    <property type="entry name" value="S1_domain"/>
</dbReference>
<evidence type="ECO:0000313" key="6">
    <source>
        <dbReference type="Proteomes" id="UP000717585"/>
    </source>
</evidence>
<protein>
    <submittedName>
        <fullName evidence="5">Translation initiation factor 2 alpha subunit</fullName>
    </submittedName>
</protein>
<feature type="domain" description="S1 motif" evidence="4">
    <location>
        <begin position="27"/>
        <end position="99"/>
    </location>
</feature>
<dbReference type="Gene3D" id="3.30.70.1130">
    <property type="entry name" value="EIF_2_alpha"/>
    <property type="match status" value="1"/>
</dbReference>
<keyword evidence="2 5" id="KW-0396">Initiation factor</keyword>
<dbReference type="GO" id="GO:0043022">
    <property type="term" value="F:ribosome binding"/>
    <property type="evidence" value="ECO:0007669"/>
    <property type="project" value="TreeGrafter"/>
</dbReference>
<dbReference type="Pfam" id="PF07541">
    <property type="entry name" value="EIF_2_alpha"/>
    <property type="match status" value="1"/>
</dbReference>
<dbReference type="InterPro" id="IPR012340">
    <property type="entry name" value="NA-bd_OB-fold"/>
</dbReference>
<dbReference type="PANTHER" id="PTHR10602">
    <property type="entry name" value="EUKARYOTIC TRANSLATION INITIATION FACTOR 2 SUBUNIT 1"/>
    <property type="match status" value="1"/>
</dbReference>
<evidence type="ECO:0000259" key="4">
    <source>
        <dbReference type="PROSITE" id="PS50126"/>
    </source>
</evidence>
<dbReference type="InterPro" id="IPR024054">
    <property type="entry name" value="TIF2_asu_middle_sf"/>
</dbReference>
<dbReference type="FunFam" id="2.40.50.140:FF:000015">
    <property type="entry name" value="Eukaryotic translation initiation factor 2 subunit alpha"/>
    <property type="match status" value="1"/>
</dbReference>
<dbReference type="PROSITE" id="PS50126">
    <property type="entry name" value="S1"/>
    <property type="match status" value="1"/>
</dbReference>
<evidence type="ECO:0000313" key="5">
    <source>
        <dbReference type="EMBL" id="KAG9395261.1"/>
    </source>
</evidence>
<accession>A0A8J6E378</accession>
<comment type="caution">
    <text evidence="5">The sequence shown here is derived from an EMBL/GenBank/DDBJ whole genome shotgun (WGS) entry which is preliminary data.</text>
</comment>
<keyword evidence="6" id="KW-1185">Reference proteome</keyword>
<dbReference type="EMBL" id="JAHDYR010000012">
    <property type="protein sequence ID" value="KAG9395261.1"/>
    <property type="molecule type" value="Genomic_DNA"/>
</dbReference>
<dbReference type="GO" id="GO:0003723">
    <property type="term" value="F:RNA binding"/>
    <property type="evidence" value="ECO:0007669"/>
    <property type="project" value="InterPro"/>
</dbReference>
<keyword evidence="3" id="KW-0648">Protein biosynthesis</keyword>
<reference evidence="5" key="1">
    <citation type="submission" date="2021-05" db="EMBL/GenBank/DDBJ databases">
        <title>A free-living protist that lacks canonical eukaryotic 1 DNA replication and segregation systems.</title>
        <authorList>
            <person name="Salas-Leiva D.E."/>
            <person name="Tromer E.C."/>
            <person name="Curtis B.A."/>
            <person name="Jerlstrom-Hultqvist J."/>
            <person name="Kolisko M."/>
            <person name="Yi Z."/>
            <person name="Salas-Leiva J.S."/>
            <person name="Gallot-Lavallee L."/>
            <person name="Kops G.J.P.L."/>
            <person name="Archibald J.M."/>
            <person name="Simpson A.G.B."/>
            <person name="Roger A.J."/>
        </authorList>
    </citation>
    <scope>NUCLEOTIDE SEQUENCE</scope>
    <source>
        <strain evidence="5">BICM</strain>
    </source>
</reference>
<dbReference type="Gene3D" id="1.10.150.190">
    <property type="entry name" value="Translation initiation factor 2, subunit 1, domain 2"/>
    <property type="match status" value="1"/>
</dbReference>
<dbReference type="PANTHER" id="PTHR10602:SF0">
    <property type="entry name" value="EUKARYOTIC TRANSLATION INITIATION FACTOR 2 SUBUNIT 1"/>
    <property type="match status" value="1"/>
</dbReference>
<dbReference type="AlphaFoldDB" id="A0A8J6E378"/>
<name>A0A8J6E378_9EUKA</name>
<dbReference type="InterPro" id="IPR024055">
    <property type="entry name" value="TIF2_asu_C"/>
</dbReference>
<dbReference type="InterPro" id="IPR011488">
    <property type="entry name" value="TIF_2_asu"/>
</dbReference>
<dbReference type="OrthoDB" id="1685042at2759"/>
<evidence type="ECO:0000256" key="2">
    <source>
        <dbReference type="ARBA" id="ARBA00022540"/>
    </source>
</evidence>
<dbReference type="SUPFAM" id="SSF110993">
    <property type="entry name" value="eIF-2-alpha, C-terminal domain"/>
    <property type="match status" value="1"/>
</dbReference>
<dbReference type="GO" id="GO:0005850">
    <property type="term" value="C:eukaryotic translation initiation factor 2 complex"/>
    <property type="evidence" value="ECO:0007669"/>
    <property type="project" value="TreeGrafter"/>
</dbReference>
<dbReference type="CDD" id="cd04452">
    <property type="entry name" value="S1_IF2_alpha"/>
    <property type="match status" value="1"/>
</dbReference>
<organism evidence="5 6">
    <name type="scientific">Carpediemonas membranifera</name>
    <dbReference type="NCBI Taxonomy" id="201153"/>
    <lineage>
        <taxon>Eukaryota</taxon>
        <taxon>Metamonada</taxon>
        <taxon>Carpediemonas-like organisms</taxon>
        <taxon>Carpediemonas</taxon>
    </lineage>
</organism>
<sequence>MSNRGKKTLNVSEQRCRFYEDEFPKVDELCLVRFDSVDNTGCYYVSLLEYDMKQGMILQSEISRRRVRSVSKIARVGQVHVASVLRVDSQHGFIDLSKKNVEESEVHMAEERYANAKLVHTVMAQLAAITEIPLLELNEHITWPLYRKYKHGYNAFMQILETGPEIVDEWKKEGVEDLDFELLEKVFDTLYEHITRRLAPSPKKVKAVLNVTCFCPRGVELIRDALRAAEAVDCGDIALTVRLDVAPEYVIETTSSNVREAKLAITKAIEAAKSVIVSGNGTCIVTHEPNVLDEAAEEKK</sequence>
<dbReference type="SUPFAM" id="SSF50249">
    <property type="entry name" value="Nucleic acid-binding proteins"/>
    <property type="match status" value="1"/>
</dbReference>
<dbReference type="Gene3D" id="2.40.50.140">
    <property type="entry name" value="Nucleic acid-binding proteins"/>
    <property type="match status" value="1"/>
</dbReference>